<dbReference type="Pfam" id="PF00482">
    <property type="entry name" value="T2SSF"/>
    <property type="match status" value="2"/>
</dbReference>
<dbReference type="PANTHER" id="PTHR30012:SF7">
    <property type="entry name" value="PROTEIN TRANSPORT PROTEIN HOFC HOMOLOG"/>
    <property type="match status" value="1"/>
</dbReference>
<evidence type="ECO:0000256" key="2">
    <source>
        <dbReference type="ARBA" id="ARBA00005745"/>
    </source>
</evidence>
<evidence type="ECO:0000313" key="11">
    <source>
        <dbReference type="Proteomes" id="UP000007257"/>
    </source>
</evidence>
<dbReference type="Proteomes" id="UP000007257">
    <property type="component" value="Chromosome"/>
</dbReference>
<dbReference type="GO" id="GO:0015628">
    <property type="term" value="P:protein secretion by the type II secretion system"/>
    <property type="evidence" value="ECO:0007669"/>
    <property type="project" value="TreeGrafter"/>
</dbReference>
<keyword evidence="3" id="KW-1003">Cell membrane</keyword>
<dbReference type="Gene3D" id="1.20.81.30">
    <property type="entry name" value="Type II secretion system (T2SS), domain F"/>
    <property type="match status" value="2"/>
</dbReference>
<evidence type="ECO:0000256" key="7">
    <source>
        <dbReference type="ARBA" id="ARBA00023136"/>
    </source>
</evidence>
<comment type="similarity">
    <text evidence="2">Belongs to the GSP F family.</text>
</comment>
<dbReference type="OrthoDB" id="6466343at2"/>
<accession>A0A0H3FH68</accession>
<organism evidence="10 11">
    <name type="scientific">Rahnella sp. (strain Y9602)</name>
    <dbReference type="NCBI Taxonomy" id="2703885"/>
    <lineage>
        <taxon>Bacteria</taxon>
        <taxon>Pseudomonadati</taxon>
        <taxon>Pseudomonadota</taxon>
        <taxon>Gammaproteobacteria</taxon>
        <taxon>Enterobacterales</taxon>
        <taxon>Yersiniaceae</taxon>
        <taxon>Rahnella</taxon>
    </lineage>
</organism>
<dbReference type="HOGENOM" id="CLU_063664_0_0_6"/>
<evidence type="ECO:0000256" key="6">
    <source>
        <dbReference type="ARBA" id="ARBA00022989"/>
    </source>
</evidence>
<protein>
    <submittedName>
        <fullName evidence="10">Type II secretion system F domain protein</fullName>
    </submittedName>
</protein>
<keyword evidence="7 8" id="KW-0472">Membrane</keyword>
<keyword evidence="5 8" id="KW-0812">Transmembrane</keyword>
<proteinExistence type="inferred from homology"/>
<evidence type="ECO:0000256" key="3">
    <source>
        <dbReference type="ARBA" id="ARBA00022475"/>
    </source>
</evidence>
<gene>
    <name evidence="10" type="ordered locus">Rahaq_3945</name>
</gene>
<keyword evidence="4" id="KW-0997">Cell inner membrane</keyword>
<evidence type="ECO:0000256" key="1">
    <source>
        <dbReference type="ARBA" id="ARBA00004429"/>
    </source>
</evidence>
<dbReference type="InterPro" id="IPR003004">
    <property type="entry name" value="GspF/PilC"/>
</dbReference>
<evidence type="ECO:0000256" key="8">
    <source>
        <dbReference type="SAM" id="Phobius"/>
    </source>
</evidence>
<feature type="transmembrane region" description="Helical" evidence="8">
    <location>
        <begin position="111"/>
        <end position="132"/>
    </location>
</feature>
<sequence>MAKFGKKQRLFLYKFCADMIRTDLPLYDSLLKLQLEGKSLLGPGFAKNISVLTNNMKAGLKGASIAVMFDGLVPQSELSVIHAAEQSGSLADGFMTLVNVINYNSELKSKLISAVLFPVIMMILSLIVIAGYSMKVFPAFESVVPVNKWPGVTQSLYTFGKALVAGLWIYILIVITVTVFFIKTIISNFSGQFRNKFLDRILPFSTYKQIVASIFINNLALMLKNGIPLNDGLAIILLNSNRWLKHHINGMREKMAIGLGYGDALNTGLFGPETLLNISLYAELPSFNEVLSSVSAKSREHVQEYIKKLAGLLKSLSTLVLGGCVIWVFAALFALSDTLGKMGASGSF</sequence>
<feature type="domain" description="Type II secretion system protein GspF" evidence="9">
    <location>
        <begin position="215"/>
        <end position="333"/>
    </location>
</feature>
<dbReference type="PANTHER" id="PTHR30012">
    <property type="entry name" value="GENERAL SECRETION PATHWAY PROTEIN"/>
    <property type="match status" value="1"/>
</dbReference>
<dbReference type="KEGG" id="rah:Rahaq_3945"/>
<dbReference type="eggNOG" id="COG1459">
    <property type="taxonomic scope" value="Bacteria"/>
</dbReference>
<evidence type="ECO:0000259" key="9">
    <source>
        <dbReference type="Pfam" id="PF00482"/>
    </source>
</evidence>
<dbReference type="GO" id="GO:0005886">
    <property type="term" value="C:plasma membrane"/>
    <property type="evidence" value="ECO:0007669"/>
    <property type="project" value="UniProtKB-SubCell"/>
</dbReference>
<dbReference type="AlphaFoldDB" id="A0A0H3FH68"/>
<feature type="transmembrane region" description="Helical" evidence="8">
    <location>
        <begin position="167"/>
        <end position="186"/>
    </location>
</feature>
<dbReference type="RefSeq" id="WP_013577223.1">
    <property type="nucleotide sequence ID" value="NC_015061.1"/>
</dbReference>
<evidence type="ECO:0000313" key="10">
    <source>
        <dbReference type="EMBL" id="ADW75534.1"/>
    </source>
</evidence>
<evidence type="ECO:0000256" key="5">
    <source>
        <dbReference type="ARBA" id="ARBA00022692"/>
    </source>
</evidence>
<name>A0A0H3FH68_RAHSY</name>
<reference evidence="10 11" key="2">
    <citation type="journal article" date="2012" name="J. Bacteriol.">
        <title>Complete Genome Sequence of Rahnella sp. Strain Y9602, a Gammaproteobacterium Isolate from Metal- and Radionuclide-Contaminated Soil.</title>
        <authorList>
            <person name="Martinez R.J."/>
            <person name="Bruce D."/>
            <person name="Detter C."/>
            <person name="Goodwin L.A."/>
            <person name="Han J."/>
            <person name="Han C.S."/>
            <person name="Held B."/>
            <person name="Land M.L."/>
            <person name="Mikhailova N."/>
            <person name="Nolan M."/>
            <person name="Pennacchio L."/>
            <person name="Pitluck S."/>
            <person name="Tapia R."/>
            <person name="Woyke T."/>
            <person name="Sobecky P.A."/>
        </authorList>
    </citation>
    <scope>NUCLEOTIDE SEQUENCE [LARGE SCALE GENOMIC DNA]</scope>
    <source>
        <strain evidence="10 11">Y9602</strain>
    </source>
</reference>
<feature type="domain" description="Type II secretion system protein GspF" evidence="9">
    <location>
        <begin position="16"/>
        <end position="136"/>
    </location>
</feature>
<dbReference type="InterPro" id="IPR042094">
    <property type="entry name" value="T2SS_GspF_sf"/>
</dbReference>
<reference evidence="11" key="1">
    <citation type="submission" date="2011-01" db="EMBL/GenBank/DDBJ databases">
        <title>Complete sequence of chromosome of Rahnella sp. Y9602.</title>
        <authorList>
            <consortium name="US DOE Joint Genome Institute"/>
            <person name="Lucas S."/>
            <person name="Copeland A."/>
            <person name="Lapidus A."/>
            <person name="Cheng J.-F."/>
            <person name="Goodwin L."/>
            <person name="Pitluck S."/>
            <person name="Lu M."/>
            <person name="Detter J.C."/>
            <person name="Han C."/>
            <person name="Tapia R."/>
            <person name="Land M."/>
            <person name="Hauser L."/>
            <person name="Kyrpides N."/>
            <person name="Ivanova N."/>
            <person name="Ovchinnikova G."/>
            <person name="Pagani I."/>
            <person name="Sobecky P.A."/>
            <person name="Martinez R.J."/>
            <person name="Woyke T."/>
        </authorList>
    </citation>
    <scope>NUCLEOTIDE SEQUENCE [LARGE SCALE GENOMIC DNA]</scope>
    <source>
        <strain evidence="11">Y9602</strain>
    </source>
</reference>
<dbReference type="InterPro" id="IPR018076">
    <property type="entry name" value="T2SS_GspF_dom"/>
</dbReference>
<evidence type="ECO:0000256" key="4">
    <source>
        <dbReference type="ARBA" id="ARBA00022519"/>
    </source>
</evidence>
<dbReference type="EMBL" id="CP002505">
    <property type="protein sequence ID" value="ADW75534.1"/>
    <property type="molecule type" value="Genomic_DNA"/>
</dbReference>
<feature type="transmembrane region" description="Helical" evidence="8">
    <location>
        <begin position="316"/>
        <end position="335"/>
    </location>
</feature>
<comment type="subcellular location">
    <subcellularLocation>
        <location evidence="1">Cell inner membrane</location>
        <topology evidence="1">Multi-pass membrane protein</topology>
    </subcellularLocation>
</comment>
<keyword evidence="6 8" id="KW-1133">Transmembrane helix</keyword>